<organism evidence="3 4">
    <name type="scientific">Gossypium raimondii</name>
    <name type="common">Peruvian cotton</name>
    <name type="synonym">Gossypium klotzschianum subsp. raimondii</name>
    <dbReference type="NCBI Taxonomy" id="29730"/>
    <lineage>
        <taxon>Eukaryota</taxon>
        <taxon>Viridiplantae</taxon>
        <taxon>Streptophyta</taxon>
        <taxon>Embryophyta</taxon>
        <taxon>Tracheophyta</taxon>
        <taxon>Spermatophyta</taxon>
        <taxon>Magnoliopsida</taxon>
        <taxon>eudicotyledons</taxon>
        <taxon>Gunneridae</taxon>
        <taxon>Pentapetalae</taxon>
        <taxon>rosids</taxon>
        <taxon>malvids</taxon>
        <taxon>Malvales</taxon>
        <taxon>Malvaceae</taxon>
        <taxon>Malvoideae</taxon>
        <taxon>Gossypium</taxon>
    </lineage>
</organism>
<evidence type="ECO:0000313" key="4">
    <source>
        <dbReference type="Proteomes" id="UP000032304"/>
    </source>
</evidence>
<sequence length="691" mass="77824">YVRKYPLVSGFIVFVSSLYICFPVGFYYLMCSCPVIVCAYAVIRFYLKAKRKNNEKKSYVDVSRSNGPSLKTLKSVRRNARMEVLEWDRKENEDMNKFSPRSPYGSLCKCGGDVSGVETRNDRVLDGSNGGGGRAEVESIQEGEEENDDRKKGIEWTKHDRENVMILGTLESERNQRLESLMVKRRARNLFKMAVDKNLMNKDAILPSHLAPVMTAKSDLLGGTNEPYEEILQMPGSAPSIWVPKNNPFDLRYNPHEEKPNLAGDSFHQEFMTVNQKEMLFCRHESFCRRTWLTQDSNDAHFNHYYSTQRSLVEEPTDPRFKWQSDKGGDHHHNFSSTVSDVDIVELDESNHENATNSLEGKHEMIREIAMGSPHDVKMEMDSININDSCYTSSSEDTEPVLHQTSKSPEICRDQMQKSLNLLVPPKGKTLHTLPYDFNPSPAERPRPEFNLFYGTYNRHRPTSTCSVASDLQVEVSEVGSPPLTTTGSSIDGESVTYDDSDVDGDIHSDSLKTKPDEPNASHQKPMEELNMEKCQPGDAPNAIQSREKLIENNDSGSKQRFDDPIVMALNQRLLIEQVPENKFSSPRSVIAENILDNEIPLLDKHSVCYVTWTPRLTKCSTGVIYVHARDTKGESQILSREKAMPVVEQATGAASTRSVEDTKHETERLTEAKANSGLSTSAGESGKEGG</sequence>
<keyword evidence="4" id="KW-1185">Reference proteome</keyword>
<evidence type="ECO:0000313" key="3">
    <source>
        <dbReference type="EMBL" id="KJB21654.1"/>
    </source>
</evidence>
<reference evidence="3 4" key="1">
    <citation type="journal article" date="2012" name="Nature">
        <title>Repeated polyploidization of Gossypium genomes and the evolution of spinnable cotton fibres.</title>
        <authorList>
            <person name="Paterson A.H."/>
            <person name="Wendel J.F."/>
            <person name="Gundlach H."/>
            <person name="Guo H."/>
            <person name="Jenkins J."/>
            <person name="Jin D."/>
            <person name="Llewellyn D."/>
            <person name="Showmaker K.C."/>
            <person name="Shu S."/>
            <person name="Udall J."/>
            <person name="Yoo M.J."/>
            <person name="Byers R."/>
            <person name="Chen W."/>
            <person name="Doron-Faigenboim A."/>
            <person name="Duke M.V."/>
            <person name="Gong L."/>
            <person name="Grimwood J."/>
            <person name="Grover C."/>
            <person name="Grupp K."/>
            <person name="Hu G."/>
            <person name="Lee T.H."/>
            <person name="Li J."/>
            <person name="Lin L."/>
            <person name="Liu T."/>
            <person name="Marler B.S."/>
            <person name="Page J.T."/>
            <person name="Roberts A.W."/>
            <person name="Romanel E."/>
            <person name="Sanders W.S."/>
            <person name="Szadkowski E."/>
            <person name="Tan X."/>
            <person name="Tang H."/>
            <person name="Xu C."/>
            <person name="Wang J."/>
            <person name="Wang Z."/>
            <person name="Zhang D."/>
            <person name="Zhang L."/>
            <person name="Ashrafi H."/>
            <person name="Bedon F."/>
            <person name="Bowers J.E."/>
            <person name="Brubaker C.L."/>
            <person name="Chee P.W."/>
            <person name="Das S."/>
            <person name="Gingle A.R."/>
            <person name="Haigler C.H."/>
            <person name="Harker D."/>
            <person name="Hoffmann L.V."/>
            <person name="Hovav R."/>
            <person name="Jones D.C."/>
            <person name="Lemke C."/>
            <person name="Mansoor S."/>
            <person name="ur Rahman M."/>
            <person name="Rainville L.N."/>
            <person name="Rambani A."/>
            <person name="Reddy U.K."/>
            <person name="Rong J.K."/>
            <person name="Saranga Y."/>
            <person name="Scheffler B.E."/>
            <person name="Scheffler J.A."/>
            <person name="Stelly D.M."/>
            <person name="Triplett B.A."/>
            <person name="Van Deynze A."/>
            <person name="Vaslin M.F."/>
            <person name="Waghmare V.N."/>
            <person name="Walford S.A."/>
            <person name="Wright R.J."/>
            <person name="Zaki E.A."/>
            <person name="Zhang T."/>
            <person name="Dennis E.S."/>
            <person name="Mayer K.F."/>
            <person name="Peterson D.G."/>
            <person name="Rokhsar D.S."/>
            <person name="Wang X."/>
            <person name="Schmutz J."/>
        </authorList>
    </citation>
    <scope>NUCLEOTIDE SEQUENCE [LARGE SCALE GENOMIC DNA]</scope>
</reference>
<dbReference type="Proteomes" id="UP000032304">
    <property type="component" value="Chromosome 4"/>
</dbReference>
<feature type="compositionally biased region" description="Basic and acidic residues" evidence="1">
    <location>
        <begin position="505"/>
        <end position="529"/>
    </location>
</feature>
<feature type="region of interest" description="Disordered" evidence="1">
    <location>
        <begin position="122"/>
        <end position="152"/>
    </location>
</feature>
<evidence type="ECO:0000256" key="2">
    <source>
        <dbReference type="SAM" id="Phobius"/>
    </source>
</evidence>
<dbReference type="AlphaFoldDB" id="A0A0D2QPK7"/>
<keyword evidence="2" id="KW-0472">Membrane</keyword>
<dbReference type="OMA" id="NDTHETH"/>
<evidence type="ECO:0000256" key="1">
    <source>
        <dbReference type="SAM" id="MobiDB-lite"/>
    </source>
</evidence>
<feature type="compositionally biased region" description="Polar residues" evidence="1">
    <location>
        <begin position="483"/>
        <end position="492"/>
    </location>
</feature>
<name>A0A0D2QPK7_GOSRA</name>
<keyword evidence="2" id="KW-1133">Transmembrane helix</keyword>
<protein>
    <submittedName>
        <fullName evidence="3">Uncharacterized protein</fullName>
    </submittedName>
</protein>
<proteinExistence type="predicted"/>
<feature type="transmembrane region" description="Helical" evidence="2">
    <location>
        <begin position="5"/>
        <end position="20"/>
    </location>
</feature>
<dbReference type="PANTHER" id="PTHR33870">
    <property type="entry name" value="CARDIOMYOPATHY-ASSOCIATED PROTEIN"/>
    <property type="match status" value="1"/>
</dbReference>
<gene>
    <name evidence="3" type="ORF">B456_004G006800</name>
</gene>
<dbReference type="eggNOG" id="ENOG502QZQ3">
    <property type="taxonomic scope" value="Eukaryota"/>
</dbReference>
<dbReference type="EMBL" id="CM001743">
    <property type="protein sequence ID" value="KJB21654.1"/>
    <property type="molecule type" value="Genomic_DNA"/>
</dbReference>
<keyword evidence="2" id="KW-0812">Transmembrane</keyword>
<feature type="compositionally biased region" description="Basic and acidic residues" evidence="1">
    <location>
        <begin position="659"/>
        <end position="672"/>
    </location>
</feature>
<accession>A0A0D2QPK7</accession>
<feature type="non-terminal residue" evidence="3">
    <location>
        <position position="1"/>
    </location>
</feature>
<dbReference type="PANTHER" id="PTHR33870:SF32">
    <property type="match status" value="1"/>
</dbReference>
<feature type="region of interest" description="Disordered" evidence="1">
    <location>
        <begin position="479"/>
        <end position="529"/>
    </location>
</feature>
<feature type="region of interest" description="Disordered" evidence="1">
    <location>
        <begin position="647"/>
        <end position="691"/>
    </location>
</feature>
<dbReference type="Gramene" id="KJB21654">
    <property type="protein sequence ID" value="KJB21654"/>
    <property type="gene ID" value="B456_004G006800"/>
</dbReference>